<sequence length="148" mass="16420">MVTHVTGSPLLSASQSYPTRNSHCETTVLPDVTRYTLYNSNTALHDLSSKERPGRRLVGVAGSFQHFSLSENPTTRSQVIGLDTVLFNTYKLLRRYGSDYSLKIGVFAKPWHVSRSALPTLPEHLVTGYRSLLTPPDLFSSPEHSSIS</sequence>
<reference evidence="2" key="1">
    <citation type="journal article" date="2022" name="Mol. Ecol. Resour.">
        <title>The genomes of chicory, endive, great burdock and yacon provide insights into Asteraceae palaeo-polyploidization history and plant inulin production.</title>
        <authorList>
            <person name="Fan W."/>
            <person name="Wang S."/>
            <person name="Wang H."/>
            <person name="Wang A."/>
            <person name="Jiang F."/>
            <person name="Liu H."/>
            <person name="Zhao H."/>
            <person name="Xu D."/>
            <person name="Zhang Y."/>
        </authorList>
    </citation>
    <scope>NUCLEOTIDE SEQUENCE [LARGE SCALE GENOMIC DNA]</scope>
    <source>
        <strain evidence="2">cv. Punajuju</strain>
    </source>
</reference>
<organism evidence="1 2">
    <name type="scientific">Cichorium intybus</name>
    <name type="common">Chicory</name>
    <dbReference type="NCBI Taxonomy" id="13427"/>
    <lineage>
        <taxon>Eukaryota</taxon>
        <taxon>Viridiplantae</taxon>
        <taxon>Streptophyta</taxon>
        <taxon>Embryophyta</taxon>
        <taxon>Tracheophyta</taxon>
        <taxon>Spermatophyta</taxon>
        <taxon>Magnoliopsida</taxon>
        <taxon>eudicotyledons</taxon>
        <taxon>Gunneridae</taxon>
        <taxon>Pentapetalae</taxon>
        <taxon>asterids</taxon>
        <taxon>campanulids</taxon>
        <taxon>Asterales</taxon>
        <taxon>Asteraceae</taxon>
        <taxon>Cichorioideae</taxon>
        <taxon>Cichorieae</taxon>
        <taxon>Cichoriinae</taxon>
        <taxon>Cichorium</taxon>
    </lineage>
</organism>
<dbReference type="EMBL" id="CM042014">
    <property type="protein sequence ID" value="KAI3724580.1"/>
    <property type="molecule type" value="Genomic_DNA"/>
</dbReference>
<reference evidence="1 2" key="2">
    <citation type="journal article" date="2022" name="Mol. Ecol. Resour.">
        <title>The genomes of chicory, endive, great burdock and yacon provide insights into Asteraceae paleo-polyploidization history and plant inulin production.</title>
        <authorList>
            <person name="Fan W."/>
            <person name="Wang S."/>
            <person name="Wang H."/>
            <person name="Wang A."/>
            <person name="Jiang F."/>
            <person name="Liu H."/>
            <person name="Zhao H."/>
            <person name="Xu D."/>
            <person name="Zhang Y."/>
        </authorList>
    </citation>
    <scope>NUCLEOTIDE SEQUENCE [LARGE SCALE GENOMIC DNA]</scope>
    <source>
        <strain evidence="2">cv. Punajuju</strain>
        <tissue evidence="1">Leaves</tissue>
    </source>
</reference>
<comment type="caution">
    <text evidence="1">The sequence shown here is derived from an EMBL/GenBank/DDBJ whole genome shotgun (WGS) entry which is preliminary data.</text>
</comment>
<dbReference type="Proteomes" id="UP001055811">
    <property type="component" value="Linkage Group LG06"/>
</dbReference>
<keyword evidence="2" id="KW-1185">Reference proteome</keyword>
<gene>
    <name evidence="1" type="ORF">L2E82_36361</name>
</gene>
<evidence type="ECO:0000313" key="1">
    <source>
        <dbReference type="EMBL" id="KAI3724580.1"/>
    </source>
</evidence>
<evidence type="ECO:0000313" key="2">
    <source>
        <dbReference type="Proteomes" id="UP001055811"/>
    </source>
</evidence>
<proteinExistence type="predicted"/>
<protein>
    <submittedName>
        <fullName evidence="1">Uncharacterized protein</fullName>
    </submittedName>
</protein>
<name>A0ACB9BRE7_CICIN</name>
<accession>A0ACB9BRE7</accession>